<gene>
    <name evidence="2" type="ORF">C7B47_08985</name>
</gene>
<organism evidence="2 3">
    <name type="scientific">Sulfobacillus thermosulfidooxidans</name>
    <dbReference type="NCBI Taxonomy" id="28034"/>
    <lineage>
        <taxon>Bacteria</taxon>
        <taxon>Bacillati</taxon>
        <taxon>Bacillota</taxon>
        <taxon>Clostridia</taxon>
        <taxon>Eubacteriales</taxon>
        <taxon>Clostridiales Family XVII. Incertae Sedis</taxon>
        <taxon>Sulfobacillus</taxon>
    </lineage>
</organism>
<sequence>MRMDTGAKFDWTEPVYDFRRRGTFIISTSDGEKSHMHNGCWISPMSHKPPRMGIAMAKEMEGAAIVQRGRRIGLSLVAEDQKDLLIRFLQGAQTPEKLGVDEIIYGEQTGVPLWANAVAHFECWIDDWIDLGDFYWLIGNTVTAKIIREVPDLLVNDIGAITKVKMPFRGYADVRTLPERPN</sequence>
<dbReference type="SMART" id="SM00903">
    <property type="entry name" value="Flavin_Reduct"/>
    <property type="match status" value="1"/>
</dbReference>
<dbReference type="AlphaFoldDB" id="A0A2T2WY74"/>
<dbReference type="Gene3D" id="2.30.110.10">
    <property type="entry name" value="Electron Transport, Fmn-binding Protein, Chain A"/>
    <property type="match status" value="1"/>
</dbReference>
<dbReference type="GO" id="GO:0016646">
    <property type="term" value="F:oxidoreductase activity, acting on the CH-NH group of donors, NAD or NADP as acceptor"/>
    <property type="evidence" value="ECO:0007669"/>
    <property type="project" value="UniProtKB-ARBA"/>
</dbReference>
<dbReference type="InterPro" id="IPR002563">
    <property type="entry name" value="Flavin_Rdtase-like_dom"/>
</dbReference>
<evidence type="ECO:0000313" key="2">
    <source>
        <dbReference type="EMBL" id="PSR27189.1"/>
    </source>
</evidence>
<feature type="domain" description="Flavin reductase like" evidence="1">
    <location>
        <begin position="18"/>
        <end position="163"/>
    </location>
</feature>
<dbReference type="EMBL" id="PXYX01000015">
    <property type="protein sequence ID" value="PSR27189.1"/>
    <property type="molecule type" value="Genomic_DNA"/>
</dbReference>
<accession>A0A2T2WY74</accession>
<dbReference type="GO" id="GO:0010181">
    <property type="term" value="F:FMN binding"/>
    <property type="evidence" value="ECO:0007669"/>
    <property type="project" value="InterPro"/>
</dbReference>
<name>A0A2T2WY74_SULTH</name>
<dbReference type="InterPro" id="IPR012349">
    <property type="entry name" value="Split_barrel_FMN-bd"/>
</dbReference>
<dbReference type="SUPFAM" id="SSF50475">
    <property type="entry name" value="FMN-binding split barrel"/>
    <property type="match status" value="1"/>
</dbReference>
<evidence type="ECO:0000259" key="1">
    <source>
        <dbReference type="SMART" id="SM00903"/>
    </source>
</evidence>
<dbReference type="Proteomes" id="UP000242705">
    <property type="component" value="Unassembled WGS sequence"/>
</dbReference>
<comment type="caution">
    <text evidence="2">The sequence shown here is derived from an EMBL/GenBank/DDBJ whole genome shotgun (WGS) entry which is preliminary data.</text>
</comment>
<reference evidence="2 3" key="1">
    <citation type="journal article" date="2014" name="BMC Genomics">
        <title>Comparison of environmental and isolate Sulfobacillus genomes reveals diverse carbon, sulfur, nitrogen, and hydrogen metabolisms.</title>
        <authorList>
            <person name="Justice N.B."/>
            <person name="Norman A."/>
            <person name="Brown C.T."/>
            <person name="Singh A."/>
            <person name="Thomas B.C."/>
            <person name="Banfield J.F."/>
        </authorList>
    </citation>
    <scope>NUCLEOTIDE SEQUENCE [LARGE SCALE GENOMIC DNA]</scope>
    <source>
        <strain evidence="2">AMDSBA5</strain>
    </source>
</reference>
<evidence type="ECO:0000313" key="3">
    <source>
        <dbReference type="Proteomes" id="UP000242705"/>
    </source>
</evidence>
<dbReference type="Pfam" id="PF01613">
    <property type="entry name" value="Flavin_Reduct"/>
    <property type="match status" value="1"/>
</dbReference>
<proteinExistence type="predicted"/>
<protein>
    <submittedName>
        <fullName evidence="2">Flavin reductase</fullName>
    </submittedName>
</protein>